<accession>A0A8S4Q876</accession>
<evidence type="ECO:0000313" key="3">
    <source>
        <dbReference type="Proteomes" id="UP000749559"/>
    </source>
</evidence>
<gene>
    <name evidence="2" type="ORF">OFUS_LOCUS26429</name>
</gene>
<reference evidence="2" key="1">
    <citation type="submission" date="2022-03" db="EMBL/GenBank/DDBJ databases">
        <authorList>
            <person name="Martin C."/>
        </authorList>
    </citation>
    <scope>NUCLEOTIDE SEQUENCE</scope>
</reference>
<sequence length="33" mass="3734">VVRAKERIDTELDIETKQENTTDSNASDKPKDS</sequence>
<dbReference type="Proteomes" id="UP000749559">
    <property type="component" value="Unassembled WGS sequence"/>
</dbReference>
<protein>
    <submittedName>
        <fullName evidence="2">Uncharacterized protein</fullName>
    </submittedName>
</protein>
<feature type="non-terminal residue" evidence="2">
    <location>
        <position position="1"/>
    </location>
</feature>
<dbReference type="EMBL" id="CAIIXF020000088">
    <property type="protein sequence ID" value="CAH1802782.1"/>
    <property type="molecule type" value="Genomic_DNA"/>
</dbReference>
<dbReference type="OrthoDB" id="10262892at2759"/>
<comment type="caution">
    <text evidence="2">The sequence shown here is derived from an EMBL/GenBank/DDBJ whole genome shotgun (WGS) entry which is preliminary data.</text>
</comment>
<proteinExistence type="predicted"/>
<name>A0A8S4Q876_OWEFU</name>
<evidence type="ECO:0000256" key="1">
    <source>
        <dbReference type="SAM" id="MobiDB-lite"/>
    </source>
</evidence>
<keyword evidence="3" id="KW-1185">Reference proteome</keyword>
<evidence type="ECO:0000313" key="2">
    <source>
        <dbReference type="EMBL" id="CAH1802782.1"/>
    </source>
</evidence>
<organism evidence="2 3">
    <name type="scientific">Owenia fusiformis</name>
    <name type="common">Polychaete worm</name>
    <dbReference type="NCBI Taxonomy" id="6347"/>
    <lineage>
        <taxon>Eukaryota</taxon>
        <taxon>Metazoa</taxon>
        <taxon>Spiralia</taxon>
        <taxon>Lophotrochozoa</taxon>
        <taxon>Annelida</taxon>
        <taxon>Polychaeta</taxon>
        <taxon>Sedentaria</taxon>
        <taxon>Canalipalpata</taxon>
        <taxon>Sabellida</taxon>
        <taxon>Oweniida</taxon>
        <taxon>Oweniidae</taxon>
        <taxon>Owenia</taxon>
    </lineage>
</organism>
<feature type="region of interest" description="Disordered" evidence="1">
    <location>
        <begin position="1"/>
        <end position="33"/>
    </location>
</feature>
<dbReference type="AlphaFoldDB" id="A0A8S4Q876"/>